<dbReference type="RefSeq" id="WP_210512050.1">
    <property type="nucleotide sequence ID" value="NZ_JAFIDN010000007.1"/>
</dbReference>
<keyword evidence="1" id="KW-0808">Transferase</keyword>
<feature type="domain" description="Nucleotidyl transferase" evidence="3">
    <location>
        <begin position="7"/>
        <end position="160"/>
    </location>
</feature>
<dbReference type="Pfam" id="PF00483">
    <property type="entry name" value="NTP_transferase"/>
    <property type="match status" value="1"/>
</dbReference>
<dbReference type="InterPro" id="IPR050065">
    <property type="entry name" value="GlmU-like"/>
</dbReference>
<sequence>MKPELIILAAGLASRYGSQKQTETVGPSGEAILDYSLYDAIRAGFGKVIFIIRKEMEDSFRKNFVSRFADRIETVCVLQDSSDLPDGFPATPLRQKPWGTAHALLAARKEVKAPFCVINADDFYGREAYDTMHRFLISDATDHLYAMIGYQLSNTISQYGSNSRGICDVDNDGYLRSVTELTQIIRSNGRIIGKYENNRMELPKDTIVSMNMWGFTPYIFTYIHEQFRAFLKNNINDPKAEFYIPTVIDRIIASRKAQVKVLRCKSPWFGITYRDDLEWVRTSVQKKVDAGEYPSNLWGNL</sequence>
<evidence type="ECO:0000256" key="1">
    <source>
        <dbReference type="ARBA" id="ARBA00022679"/>
    </source>
</evidence>
<dbReference type="GO" id="GO:0016779">
    <property type="term" value="F:nucleotidyltransferase activity"/>
    <property type="evidence" value="ECO:0007669"/>
    <property type="project" value="UniProtKB-KW"/>
</dbReference>
<dbReference type="SUPFAM" id="SSF53448">
    <property type="entry name" value="Nucleotide-diphospho-sugar transferases"/>
    <property type="match status" value="1"/>
</dbReference>
<dbReference type="Gene3D" id="3.90.550.10">
    <property type="entry name" value="Spore Coat Polysaccharide Biosynthesis Protein SpsA, Chain A"/>
    <property type="match status" value="1"/>
</dbReference>
<accession>A0A8J7RMS2</accession>
<dbReference type="Proteomes" id="UP000673975">
    <property type="component" value="Unassembled WGS sequence"/>
</dbReference>
<dbReference type="EMBL" id="JAFIDN010000007">
    <property type="protein sequence ID" value="MBP3192903.1"/>
    <property type="molecule type" value="Genomic_DNA"/>
</dbReference>
<dbReference type="InterPro" id="IPR029044">
    <property type="entry name" value="Nucleotide-diphossugar_trans"/>
</dbReference>
<comment type="caution">
    <text evidence="4">The sequence shown here is derived from an EMBL/GenBank/DDBJ whole genome shotgun (WGS) entry which is preliminary data.</text>
</comment>
<reference evidence="4" key="1">
    <citation type="submission" date="2021-02" db="EMBL/GenBank/DDBJ databases">
        <title>Natronogracilivirga saccharolytica gen. nov. sp. nov. a new anaerobic, haloalkiliphilic carbohydrate-fermenting bacterium from soda lake and proposing of Cyclonatronumiaceae fam. nov. in the phylum Balneolaeota.</title>
        <authorList>
            <person name="Zhilina T.N."/>
            <person name="Sorokin D.Y."/>
            <person name="Zavarzina D.G."/>
            <person name="Toshchakov S.V."/>
            <person name="Kublanov I.V."/>
        </authorList>
    </citation>
    <scope>NUCLEOTIDE SEQUENCE</scope>
    <source>
        <strain evidence="4">Z-1702</strain>
    </source>
</reference>
<name>A0A8J7RMS2_9BACT</name>
<organism evidence="4 5">
    <name type="scientific">Natronogracilivirga saccharolytica</name>
    <dbReference type="NCBI Taxonomy" id="2812953"/>
    <lineage>
        <taxon>Bacteria</taxon>
        <taxon>Pseudomonadati</taxon>
        <taxon>Balneolota</taxon>
        <taxon>Balneolia</taxon>
        <taxon>Balneolales</taxon>
        <taxon>Cyclonatronaceae</taxon>
        <taxon>Natronogracilivirga</taxon>
    </lineage>
</organism>
<dbReference type="PANTHER" id="PTHR43584">
    <property type="entry name" value="NUCLEOTIDYL TRANSFERASE"/>
    <property type="match status" value="1"/>
</dbReference>
<evidence type="ECO:0000313" key="4">
    <source>
        <dbReference type="EMBL" id="MBP3192903.1"/>
    </source>
</evidence>
<dbReference type="PANTHER" id="PTHR43584:SF8">
    <property type="entry name" value="N-ACETYLMURAMATE ALPHA-1-PHOSPHATE URIDYLYLTRANSFERASE"/>
    <property type="match status" value="1"/>
</dbReference>
<keyword evidence="5" id="KW-1185">Reference proteome</keyword>
<dbReference type="AlphaFoldDB" id="A0A8J7RMS2"/>
<proteinExistence type="predicted"/>
<evidence type="ECO:0000256" key="2">
    <source>
        <dbReference type="ARBA" id="ARBA00022695"/>
    </source>
</evidence>
<keyword evidence="2" id="KW-0548">Nucleotidyltransferase</keyword>
<gene>
    <name evidence="4" type="ORF">NATSA_09535</name>
</gene>
<evidence type="ECO:0000313" key="5">
    <source>
        <dbReference type="Proteomes" id="UP000673975"/>
    </source>
</evidence>
<protein>
    <recommendedName>
        <fullName evidence="3">Nucleotidyl transferase domain-containing protein</fullName>
    </recommendedName>
</protein>
<dbReference type="InterPro" id="IPR005835">
    <property type="entry name" value="NTP_transferase_dom"/>
</dbReference>
<evidence type="ECO:0000259" key="3">
    <source>
        <dbReference type="Pfam" id="PF00483"/>
    </source>
</evidence>